<evidence type="ECO:0000313" key="4">
    <source>
        <dbReference type="EMBL" id="CAB4652815.1"/>
    </source>
</evidence>
<accession>A0A6J5ZCT9</accession>
<feature type="transmembrane region" description="Helical" evidence="1">
    <location>
        <begin position="188"/>
        <end position="205"/>
    </location>
</feature>
<keyword evidence="1" id="KW-1133">Transmembrane helix</keyword>
<feature type="transmembrane region" description="Helical" evidence="1">
    <location>
        <begin position="68"/>
        <end position="87"/>
    </location>
</feature>
<evidence type="ECO:0000313" key="6">
    <source>
        <dbReference type="EMBL" id="CAB4977545.1"/>
    </source>
</evidence>
<organism evidence="2">
    <name type="scientific">freshwater metagenome</name>
    <dbReference type="NCBI Taxonomy" id="449393"/>
    <lineage>
        <taxon>unclassified sequences</taxon>
        <taxon>metagenomes</taxon>
        <taxon>ecological metagenomes</taxon>
    </lineage>
</organism>
<proteinExistence type="predicted"/>
<feature type="transmembrane region" description="Helical" evidence="1">
    <location>
        <begin position="251"/>
        <end position="274"/>
    </location>
</feature>
<feature type="transmembrane region" description="Helical" evidence="1">
    <location>
        <begin position="108"/>
        <end position="126"/>
    </location>
</feature>
<evidence type="ECO:0000313" key="3">
    <source>
        <dbReference type="EMBL" id="CAB4604344.1"/>
    </source>
</evidence>
<feature type="transmembrane region" description="Helical" evidence="1">
    <location>
        <begin position="132"/>
        <end position="150"/>
    </location>
</feature>
<feature type="transmembrane region" description="Helical" evidence="1">
    <location>
        <begin position="162"/>
        <end position="182"/>
    </location>
</feature>
<dbReference type="EMBL" id="CAFBOH010000047">
    <property type="protein sequence ID" value="CAB4977545.1"/>
    <property type="molecule type" value="Genomic_DNA"/>
</dbReference>
<evidence type="ECO:0000256" key="1">
    <source>
        <dbReference type="SAM" id="Phobius"/>
    </source>
</evidence>
<reference evidence="2" key="1">
    <citation type="submission" date="2020-05" db="EMBL/GenBank/DDBJ databases">
        <authorList>
            <person name="Chiriac C."/>
            <person name="Salcher M."/>
            <person name="Ghai R."/>
            <person name="Kavagutti S V."/>
        </authorList>
    </citation>
    <scope>NUCLEOTIDE SEQUENCE</scope>
</reference>
<dbReference type="Pfam" id="PF19877">
    <property type="entry name" value="DUF6350"/>
    <property type="match status" value="1"/>
</dbReference>
<dbReference type="EMBL" id="CAEZUT010000010">
    <property type="protein sequence ID" value="CAB4604344.1"/>
    <property type="molecule type" value="Genomic_DNA"/>
</dbReference>
<name>A0A6J5ZCT9_9ZZZZ</name>
<dbReference type="EMBL" id="CAEZWN010000030">
    <property type="protein sequence ID" value="CAB4652815.1"/>
    <property type="molecule type" value="Genomic_DNA"/>
</dbReference>
<dbReference type="InterPro" id="IPR045931">
    <property type="entry name" value="DUF6350"/>
</dbReference>
<feature type="transmembrane region" description="Helical" evidence="1">
    <location>
        <begin position="327"/>
        <end position="348"/>
    </location>
</feature>
<feature type="transmembrane region" description="Helical" evidence="1">
    <location>
        <begin position="212"/>
        <end position="231"/>
    </location>
</feature>
<evidence type="ECO:0000313" key="2">
    <source>
        <dbReference type="EMBL" id="CAB4340484.1"/>
    </source>
</evidence>
<dbReference type="AlphaFoldDB" id="A0A6J5ZCT9"/>
<sequence>MVARTITATLQQVIRSIFLILFPLAFITLFAWATAGSTYGTTSDPMRAAIWLWLGAHLTPFNIANESMVGYLSLLPIGAALLPFIAIRIGYRRSIERAGSTKTTRSYFILWYLVIYLLLALIANNSQANIDWQRGPITTLLILLIATVPVKTANFLKLPAQMFLVMLGIAGLVFTASLAMHFDTAKNLTVVLQPGIIGGFLMLLLQLAYLPNIFVATLSYIFGAGVFLGNATDISPTTFQLREIPAIPVLAALPSGSVTWLLLFTLMIAIYGWINLNILQKSTEFIKIKRQSILRFFVISIGGFAAVAALSSGSLITSNMSPVGVNIARASIIICVQLILVLLLQIYLPKIISRLSKKGKVAP</sequence>
<dbReference type="EMBL" id="CAESAM010000062">
    <property type="protein sequence ID" value="CAB4340484.1"/>
    <property type="molecule type" value="Genomic_DNA"/>
</dbReference>
<feature type="transmembrane region" description="Helical" evidence="1">
    <location>
        <begin position="12"/>
        <end position="33"/>
    </location>
</feature>
<evidence type="ECO:0000313" key="5">
    <source>
        <dbReference type="EMBL" id="CAB4691697.1"/>
    </source>
</evidence>
<feature type="transmembrane region" description="Helical" evidence="1">
    <location>
        <begin position="294"/>
        <end position="315"/>
    </location>
</feature>
<gene>
    <name evidence="3" type="ORF">UFOPK1854_00173</name>
    <name evidence="4" type="ORF">UFOPK2252_00460</name>
    <name evidence="5" type="ORF">UFOPK2592_00241</name>
    <name evidence="6" type="ORF">UFOPK3935_00514</name>
    <name evidence="2" type="ORF">UFOPK4171_00710</name>
</gene>
<protein>
    <submittedName>
        <fullName evidence="2">Unannotated protein</fullName>
    </submittedName>
</protein>
<dbReference type="EMBL" id="CAEZXU010000008">
    <property type="protein sequence ID" value="CAB4691697.1"/>
    <property type="molecule type" value="Genomic_DNA"/>
</dbReference>
<keyword evidence="1" id="KW-0812">Transmembrane</keyword>
<keyword evidence="1" id="KW-0472">Membrane</keyword>